<evidence type="ECO:0000313" key="2">
    <source>
        <dbReference type="EMBL" id="CDH59006.1"/>
    </source>
</evidence>
<name>A0A068SCP6_9FUNG</name>
<dbReference type="EMBL" id="CBTN010000064">
    <property type="protein sequence ID" value="CDH59006.1"/>
    <property type="molecule type" value="Genomic_DNA"/>
</dbReference>
<feature type="compositionally biased region" description="Basic residues" evidence="1">
    <location>
        <begin position="853"/>
        <end position="867"/>
    </location>
</feature>
<dbReference type="STRING" id="1263082.A0A068SCP6"/>
<dbReference type="AlphaFoldDB" id="A0A068SCP6"/>
<comment type="caution">
    <text evidence="2">The sequence shown here is derived from an EMBL/GenBank/DDBJ whole genome shotgun (WGS) entry which is preliminary data.</text>
</comment>
<dbReference type="Proteomes" id="UP000027586">
    <property type="component" value="Unassembled WGS sequence"/>
</dbReference>
<keyword evidence="3" id="KW-1185">Reference proteome</keyword>
<reference evidence="2" key="1">
    <citation type="submission" date="2013-08" db="EMBL/GenBank/DDBJ databases">
        <title>Gene expansion shapes genome architecture in the human pathogen Lichtheimia corymbifera: an evolutionary genomics analysis in the ancient terrestrial Mucorales (Mucoromycotina).</title>
        <authorList>
            <person name="Schwartze V.U."/>
            <person name="Winter S."/>
            <person name="Shelest E."/>
            <person name="Marcet-Houben M."/>
            <person name="Horn F."/>
            <person name="Wehner S."/>
            <person name="Hoffmann K."/>
            <person name="Riege K."/>
            <person name="Sammeth M."/>
            <person name="Nowrousian M."/>
            <person name="Valiante V."/>
            <person name="Linde J."/>
            <person name="Jacobsen I.D."/>
            <person name="Marz M."/>
            <person name="Brakhage A.A."/>
            <person name="Gabaldon T."/>
            <person name="Bocker S."/>
            <person name="Voigt K."/>
        </authorList>
    </citation>
    <scope>NUCLEOTIDE SEQUENCE [LARGE SCALE GENOMIC DNA]</scope>
    <source>
        <strain evidence="2">FSU 9682</strain>
    </source>
</reference>
<evidence type="ECO:0000313" key="3">
    <source>
        <dbReference type="Proteomes" id="UP000027586"/>
    </source>
</evidence>
<evidence type="ECO:0000256" key="1">
    <source>
        <dbReference type="SAM" id="MobiDB-lite"/>
    </source>
</evidence>
<organism evidence="2 3">
    <name type="scientific">Lichtheimia corymbifera JMRC:FSU:9682</name>
    <dbReference type="NCBI Taxonomy" id="1263082"/>
    <lineage>
        <taxon>Eukaryota</taxon>
        <taxon>Fungi</taxon>
        <taxon>Fungi incertae sedis</taxon>
        <taxon>Mucoromycota</taxon>
        <taxon>Mucoromycotina</taxon>
        <taxon>Mucoromycetes</taxon>
        <taxon>Mucorales</taxon>
        <taxon>Lichtheimiaceae</taxon>
        <taxon>Lichtheimia</taxon>
    </lineage>
</organism>
<feature type="region of interest" description="Disordered" evidence="1">
    <location>
        <begin position="853"/>
        <end position="877"/>
    </location>
</feature>
<sequence>MPHVSDLSLSMIAVQDGGLHNASFLALLALARNSALCDNVHMMICTGCFLVTEENAAGVEDGARFYVRSMHFTRDQLQAVLAVYEQQFADPQLCQNYANMLAGAPNINNFYIRYIGCTEASDPENRHRTDLEALPQTRLWNFFCSHESSQPPTNQGLVDATEQILIHLFGRQFLLNSQPGGFYRAYIPEEQDLTIAGLRNDQLLRGLFISGHQQGHVDHEIHQLYQAWYQDYLQDVDPQRAAQLDEALIDLFAQQASSGATTATGLTPLMIFAKDITREDAALLRGFFDGSRAGTLTRDLITLALGAYQERDNFNPPTFHDLWPVAPIPRDQQEQWAPFLIASGNVIQHISPLVLVTLGFDPAAASFSNFRHSYSLGTGEYLEKIGVPFICHTDLEFDYQADENAVPNHQVLTIAHYDPGFMSYGPGDPIILRFMLLTWCRTLALVTCCIKEVEGFQGVGQPPIPQQERAQPGTPQFCNNALERLTQRENGNGFTVIFNQAKAAVKELLHDQHQNIHVASVRRAVLRGDPMPNAWLPNYMHEIGGTVAAKTVRFGYATGQPNSDERLVQCRVLERHKYPVLRRLPSFDHHTRHPAATSEWRRFFWGLNEGTNIAQSIIAKASWENVEPLPGLTRDQSHSVFAICQAPWGWEGDYDEWRYDRELVLQAISQHMSQAAFQGLRRVRDEQGRLIIPDVVRERARLAAVPVAARGIVTPIEYYDMAPSTVNSEGKLSGLNVGIKYLDYDIGITTHGLVLKEQDGTLCEPPKIIEDWFLLYYSRDHKFIAFERTVIHAGQGLRLPILEELAFPAHEQFQFSRLLRIFFQQRYGGYLGQPFQLRSGPAILPRTPAAGRGRGRGRLYGRARGRGRGGGGPAETAADIADRVPRFVDLFRETMQQQPLHGIEQYVWDYHLENDLNKIDREMRQVAAVQRQFIQFTDPDHPRQRPVFSLWTITYTPPQA</sequence>
<accession>A0A068SCP6</accession>
<gene>
    <name evidence="2" type="ORF">LCOR_09846.1</name>
</gene>
<proteinExistence type="predicted"/>
<dbReference type="OrthoDB" id="2253170at2759"/>
<protein>
    <submittedName>
        <fullName evidence="2">Uncharacterized protein</fullName>
    </submittedName>
</protein>
<dbReference type="VEuPathDB" id="FungiDB:LCOR_09846.1"/>